<evidence type="ECO:0000259" key="3">
    <source>
        <dbReference type="PROSITE" id="PS50983"/>
    </source>
</evidence>
<dbReference type="PANTHER" id="PTHR30535">
    <property type="entry name" value="VITAMIN B12-BINDING PROTEIN"/>
    <property type="match status" value="1"/>
</dbReference>
<sequence length="376" mass="39633">MFNTRHTLRSRLTRKALATVVSLTCTATVLAGCSGTDGGAEPDRAPAAAAVGAELPELPDPADLPDPRTITGVNAVTGVGEPVPVTDDPQPMLPVELTDADGYDVVVDDVSRVLALDLYGAYTKTLIGLGMRESIIGRTVSSDEPSLADLPVVTQGGHNINVEAILELDPSLVIIDHSIGPREAIDQIRDVGVPVVVMEPLHTVDGISEDIITLGGVVGLPEDAEVLAERSVKEYERAVEDIRTITPEDPLRMAFLYARGTGGVFFILGEEDGVNELIKGVGGIDVATENGIRTASPANAESLAKLNPDVFIMMEKGLESTNGIDGLLERPGVAQTIAGQNRRIVTVPDGQALAFGPQTGDLLERLAIELYAPEKK</sequence>
<dbReference type="Gene3D" id="3.40.50.1980">
    <property type="entry name" value="Nitrogenase molybdenum iron protein domain"/>
    <property type="match status" value="2"/>
</dbReference>
<reference evidence="4" key="1">
    <citation type="submission" date="2022-11" db="EMBL/GenBank/DDBJ databases">
        <title>Corynebacterium sp. isolated from Penguins.</title>
        <authorList>
            <person name="Sedlar K."/>
            <person name="Svec P."/>
        </authorList>
    </citation>
    <scope>NUCLEOTIDE SEQUENCE</scope>
    <source>
        <strain evidence="4">P5875</strain>
    </source>
</reference>
<feature type="domain" description="Fe/B12 periplasmic-binding" evidence="3">
    <location>
        <begin position="114"/>
        <end position="374"/>
    </location>
</feature>
<dbReference type="Pfam" id="PF01497">
    <property type="entry name" value="Peripla_BP_2"/>
    <property type="match status" value="1"/>
</dbReference>
<evidence type="ECO:0000313" key="4">
    <source>
        <dbReference type="EMBL" id="MCX7538202.1"/>
    </source>
</evidence>
<protein>
    <submittedName>
        <fullName evidence="4">ABC transporter substrate-binding protein</fullName>
    </submittedName>
</protein>
<keyword evidence="2" id="KW-0732">Signal</keyword>
<accession>A0A9Q4CDP0</accession>
<dbReference type="RefSeq" id="WP_234034722.1">
    <property type="nucleotide sequence ID" value="NZ_JAENIP020000002.1"/>
</dbReference>
<feature type="chain" id="PRO_5040187342" evidence="2">
    <location>
        <begin position="32"/>
        <end position="376"/>
    </location>
</feature>
<organism evidence="4 5">
    <name type="scientific">Corynebacterium antarcticum</name>
    <dbReference type="NCBI Taxonomy" id="2800405"/>
    <lineage>
        <taxon>Bacteria</taxon>
        <taxon>Bacillati</taxon>
        <taxon>Actinomycetota</taxon>
        <taxon>Actinomycetes</taxon>
        <taxon>Mycobacteriales</taxon>
        <taxon>Corynebacteriaceae</taxon>
        <taxon>Corynebacterium</taxon>
    </lineage>
</organism>
<comment type="caution">
    <text evidence="4">The sequence shown here is derived from an EMBL/GenBank/DDBJ whole genome shotgun (WGS) entry which is preliminary data.</text>
</comment>
<evidence type="ECO:0000313" key="5">
    <source>
        <dbReference type="Proteomes" id="UP001070238"/>
    </source>
</evidence>
<dbReference type="PROSITE" id="PS51257">
    <property type="entry name" value="PROKAR_LIPOPROTEIN"/>
    <property type="match status" value="1"/>
</dbReference>
<dbReference type="PROSITE" id="PS50983">
    <property type="entry name" value="FE_B12_PBP"/>
    <property type="match status" value="1"/>
</dbReference>
<proteinExistence type="inferred from homology"/>
<evidence type="ECO:0000256" key="1">
    <source>
        <dbReference type="ARBA" id="ARBA00008814"/>
    </source>
</evidence>
<dbReference type="AlphaFoldDB" id="A0A9Q4CDP0"/>
<feature type="signal peptide" evidence="2">
    <location>
        <begin position="1"/>
        <end position="31"/>
    </location>
</feature>
<gene>
    <name evidence="4" type="ORF">OS123_06565</name>
</gene>
<dbReference type="InterPro" id="IPR002491">
    <property type="entry name" value="ABC_transptr_periplasmic_BD"/>
</dbReference>
<comment type="similarity">
    <text evidence="1">Belongs to the bacterial solute-binding protein 8 family.</text>
</comment>
<dbReference type="Proteomes" id="UP001070238">
    <property type="component" value="Unassembled WGS sequence"/>
</dbReference>
<name>A0A9Q4CDP0_9CORY</name>
<dbReference type="EMBL" id="JAPMKX010000002">
    <property type="protein sequence ID" value="MCX7538202.1"/>
    <property type="molecule type" value="Genomic_DNA"/>
</dbReference>
<dbReference type="InterPro" id="IPR050902">
    <property type="entry name" value="ABC_Transporter_SBP"/>
</dbReference>
<dbReference type="PANTHER" id="PTHR30535:SF4">
    <property type="entry name" value="HEMIN-BINDING PERIPLASMIC PROTEIN HMUT"/>
    <property type="match status" value="1"/>
</dbReference>
<dbReference type="SUPFAM" id="SSF53807">
    <property type="entry name" value="Helical backbone' metal receptor"/>
    <property type="match status" value="1"/>
</dbReference>
<evidence type="ECO:0000256" key="2">
    <source>
        <dbReference type="SAM" id="SignalP"/>
    </source>
</evidence>